<comment type="cofactor">
    <cofactor evidence="23">
        <name>Mg(2+)</name>
        <dbReference type="ChEBI" id="CHEBI:18420"/>
    </cofactor>
    <text evidence="23">Mn(2+), Zn(2+), Cd(2+) and Co(2+) support activity to lesser extents.</text>
</comment>
<organism evidence="25 26">
    <name type="scientific">Zhongshania antarctica</name>
    <dbReference type="NCBI Taxonomy" id="641702"/>
    <lineage>
        <taxon>Bacteria</taxon>
        <taxon>Pseudomonadati</taxon>
        <taxon>Pseudomonadota</taxon>
        <taxon>Gammaproteobacteria</taxon>
        <taxon>Cellvibrionales</taxon>
        <taxon>Spongiibacteraceae</taxon>
        <taxon>Zhongshania</taxon>
    </lineage>
</organism>
<dbReference type="RefSeq" id="WP_184464403.1">
    <property type="nucleotide sequence ID" value="NZ_JACHHW010000009.1"/>
</dbReference>
<reference evidence="25 26" key="1">
    <citation type="submission" date="2020-08" db="EMBL/GenBank/DDBJ databases">
        <title>Genomic Encyclopedia of Type Strains, Phase IV (KMG-IV): sequencing the most valuable type-strain genomes for metagenomic binning, comparative biology and taxonomic classification.</title>
        <authorList>
            <person name="Goeker M."/>
        </authorList>
    </citation>
    <scope>NUCLEOTIDE SEQUENCE [LARGE SCALE GENOMIC DNA]</scope>
    <source>
        <strain evidence="25 26">DSM 25701</strain>
    </source>
</reference>
<feature type="transmembrane region" description="Helical" evidence="24">
    <location>
        <begin position="59"/>
        <end position="78"/>
    </location>
</feature>
<keyword evidence="7 24" id="KW-0997">Cell inner membrane</keyword>
<feature type="binding site" evidence="22">
    <location>
        <position position="79"/>
    </location>
    <ligand>
        <name>ATP</name>
        <dbReference type="ChEBI" id="CHEBI:30616"/>
    </ligand>
</feature>
<keyword evidence="8 24" id="KW-0808">Transferase</keyword>
<accession>A0A840R8J6</accession>
<comment type="caution">
    <text evidence="25">The sequence shown here is derived from an EMBL/GenBank/DDBJ whole genome shotgun (WGS) entry which is preliminary data.</text>
</comment>
<evidence type="ECO:0000256" key="12">
    <source>
        <dbReference type="ARBA" id="ARBA00022777"/>
    </source>
</evidence>
<comment type="function">
    <text evidence="24">Catalyzes the ATP-dependent phosphorylation of sn-l,2-diacylglycerol (DAG) to phosphatidic acid. Involved in the recycling of diacylglycerol produced as a by-product during membrane-derived oligosaccharide (MDO) biosynthesis.</text>
</comment>
<keyword evidence="13 22" id="KW-0067">ATP-binding</keyword>
<feature type="binding site" evidence="23">
    <location>
        <position position="79"/>
    </location>
    <ligand>
        <name>a divalent metal cation</name>
        <dbReference type="ChEBI" id="CHEBI:60240"/>
    </ligand>
</feature>
<dbReference type="InterPro" id="IPR000829">
    <property type="entry name" value="DAGK"/>
</dbReference>
<evidence type="ECO:0000256" key="23">
    <source>
        <dbReference type="PIRSR" id="PIRSR600829-4"/>
    </source>
</evidence>
<evidence type="ECO:0000256" key="16">
    <source>
        <dbReference type="ARBA" id="ARBA00023098"/>
    </source>
</evidence>
<keyword evidence="18" id="KW-0594">Phospholipid biosynthesis</keyword>
<feature type="binding site" evidence="21">
    <location>
        <position position="72"/>
    </location>
    <ligand>
        <name>substrate</name>
    </ligand>
</feature>
<comment type="catalytic activity">
    <reaction evidence="24">
        <text>a 1,2-diacyl-sn-glycerol + ATP = a 1,2-diacyl-sn-glycero-3-phosphate + ADP + H(+)</text>
        <dbReference type="Rhea" id="RHEA:10272"/>
        <dbReference type="ChEBI" id="CHEBI:15378"/>
        <dbReference type="ChEBI" id="CHEBI:17815"/>
        <dbReference type="ChEBI" id="CHEBI:30616"/>
        <dbReference type="ChEBI" id="CHEBI:58608"/>
        <dbReference type="ChEBI" id="CHEBI:456216"/>
        <dbReference type="EC" id="2.7.1.107"/>
    </reaction>
</comment>
<evidence type="ECO:0000256" key="15">
    <source>
        <dbReference type="ARBA" id="ARBA00022989"/>
    </source>
</evidence>
<evidence type="ECO:0000256" key="4">
    <source>
        <dbReference type="ARBA" id="ARBA00017575"/>
    </source>
</evidence>
<dbReference type="GO" id="GO:0004143">
    <property type="term" value="F:ATP-dependent diacylglycerol kinase activity"/>
    <property type="evidence" value="ECO:0007669"/>
    <property type="project" value="UniProtKB-EC"/>
</dbReference>
<keyword evidence="15 24" id="KW-1133">Transmembrane helix</keyword>
<evidence type="ECO:0000256" key="21">
    <source>
        <dbReference type="PIRSR" id="PIRSR600829-2"/>
    </source>
</evidence>
<keyword evidence="16 24" id="KW-0443">Lipid metabolism</keyword>
<evidence type="ECO:0000256" key="5">
    <source>
        <dbReference type="ARBA" id="ARBA00022475"/>
    </source>
</evidence>
<dbReference type="Pfam" id="PF01219">
    <property type="entry name" value="DAGK_prokar"/>
    <property type="match status" value="1"/>
</dbReference>
<dbReference type="GO" id="GO:0005524">
    <property type="term" value="F:ATP binding"/>
    <property type="evidence" value="ECO:0007669"/>
    <property type="project" value="UniProtKB-KW"/>
</dbReference>
<evidence type="ECO:0000256" key="24">
    <source>
        <dbReference type="RuleBase" id="RU363065"/>
    </source>
</evidence>
<evidence type="ECO:0000256" key="14">
    <source>
        <dbReference type="ARBA" id="ARBA00022842"/>
    </source>
</evidence>
<feature type="transmembrane region" description="Helical" evidence="24">
    <location>
        <begin position="99"/>
        <end position="118"/>
    </location>
</feature>
<dbReference type="AlphaFoldDB" id="A0A840R8J6"/>
<evidence type="ECO:0000313" key="25">
    <source>
        <dbReference type="EMBL" id="MBB5188773.1"/>
    </source>
</evidence>
<evidence type="ECO:0000256" key="22">
    <source>
        <dbReference type="PIRSR" id="PIRSR600829-3"/>
    </source>
</evidence>
<dbReference type="Gene3D" id="1.10.287.3610">
    <property type="match status" value="1"/>
</dbReference>
<keyword evidence="14 23" id="KW-0460">Magnesium</keyword>
<evidence type="ECO:0000256" key="2">
    <source>
        <dbReference type="ARBA" id="ARBA00005967"/>
    </source>
</evidence>
<feature type="binding site" evidence="22">
    <location>
        <position position="19"/>
    </location>
    <ligand>
        <name>ATP</name>
        <dbReference type="ChEBI" id="CHEBI:30616"/>
    </ligand>
</feature>
<dbReference type="GO" id="GO:0046872">
    <property type="term" value="F:metal ion binding"/>
    <property type="evidence" value="ECO:0007669"/>
    <property type="project" value="UniProtKB-KW"/>
</dbReference>
<dbReference type="PROSITE" id="PS01069">
    <property type="entry name" value="DAGK_PROKAR"/>
    <property type="match status" value="1"/>
</dbReference>
<keyword evidence="10 23" id="KW-0479">Metal-binding</keyword>
<evidence type="ECO:0000256" key="6">
    <source>
        <dbReference type="ARBA" id="ARBA00022516"/>
    </source>
</evidence>
<keyword evidence="6" id="KW-0444">Lipid biosynthesis</keyword>
<sequence length="124" mass="13560">MMNKPSRTGVAHVFDAYRYSLKGLRAAWQHEVAFRQEIALASLLLPLALWLGTNASERALLIGSVVIVIIVELLNSAIEAIVDRISTELHPLSGQAKDLGSAAVMLSMLLCLSCWAMIAVQRFL</sequence>
<dbReference type="GO" id="GO:0006654">
    <property type="term" value="P:phosphatidic acid biosynthetic process"/>
    <property type="evidence" value="ECO:0007669"/>
    <property type="project" value="InterPro"/>
</dbReference>
<name>A0A840R8J6_9GAMM</name>
<evidence type="ECO:0000256" key="1">
    <source>
        <dbReference type="ARBA" id="ARBA00004429"/>
    </source>
</evidence>
<feature type="binding site" evidence="22">
    <location>
        <begin position="88"/>
        <end position="90"/>
    </location>
    <ligand>
        <name>ATP</name>
        <dbReference type="ChEBI" id="CHEBI:30616"/>
    </ligand>
</feature>
<feature type="binding site" evidence="23">
    <location>
        <position position="31"/>
    </location>
    <ligand>
        <name>a divalent metal cation</name>
        <dbReference type="ChEBI" id="CHEBI:60240"/>
    </ligand>
</feature>
<keyword evidence="26" id="KW-1185">Reference proteome</keyword>
<gene>
    <name evidence="25" type="ORF">HNQ57_003064</name>
</gene>
<evidence type="ECO:0000256" key="13">
    <source>
        <dbReference type="ARBA" id="ARBA00022840"/>
    </source>
</evidence>
<keyword evidence="9 24" id="KW-0812">Transmembrane</keyword>
<feature type="binding site" evidence="21">
    <location>
        <position position="58"/>
    </location>
    <ligand>
        <name>substrate</name>
    </ligand>
</feature>
<feature type="binding site" evidence="21">
    <location>
        <begin position="25"/>
        <end position="28"/>
    </location>
    <ligand>
        <name>substrate</name>
    </ligand>
</feature>
<evidence type="ECO:0000313" key="26">
    <source>
        <dbReference type="Proteomes" id="UP000536640"/>
    </source>
</evidence>
<evidence type="ECO:0000256" key="20">
    <source>
        <dbReference type="PIRSR" id="PIRSR600829-1"/>
    </source>
</evidence>
<evidence type="ECO:0000256" key="10">
    <source>
        <dbReference type="ARBA" id="ARBA00022723"/>
    </source>
</evidence>
<evidence type="ECO:0000256" key="3">
    <source>
        <dbReference type="ARBA" id="ARBA00012133"/>
    </source>
</evidence>
<dbReference type="EC" id="2.7.1.107" evidence="3 24"/>
<protein>
    <recommendedName>
        <fullName evidence="4 24">Diacylglycerol kinase</fullName>
        <ecNumber evidence="3 24">2.7.1.107</ecNumber>
    </recommendedName>
</protein>
<keyword evidence="11 22" id="KW-0547">Nucleotide-binding</keyword>
<proteinExistence type="inferred from homology"/>
<feature type="binding site" evidence="22">
    <location>
        <position position="31"/>
    </location>
    <ligand>
        <name>ATP</name>
        <dbReference type="ChEBI" id="CHEBI:30616"/>
    </ligand>
</feature>
<dbReference type="PANTHER" id="PTHR34299:SF1">
    <property type="entry name" value="DIACYLGLYCEROL KINASE"/>
    <property type="match status" value="1"/>
</dbReference>
<dbReference type="GO" id="GO:0005886">
    <property type="term" value="C:plasma membrane"/>
    <property type="evidence" value="ECO:0007669"/>
    <property type="project" value="UniProtKB-SubCell"/>
</dbReference>
<keyword evidence="5" id="KW-1003">Cell membrane</keyword>
<comment type="caution">
    <text evidence="24">Lacks conserved residue(s) required for the propagation of feature annotation.</text>
</comment>
<keyword evidence="17 24" id="KW-0472">Membrane</keyword>
<dbReference type="PANTHER" id="PTHR34299">
    <property type="entry name" value="DIACYLGLYCEROL KINASE"/>
    <property type="match status" value="1"/>
</dbReference>
<evidence type="ECO:0000256" key="11">
    <source>
        <dbReference type="ARBA" id="ARBA00022741"/>
    </source>
</evidence>
<feature type="binding site" evidence="21">
    <location>
        <position position="101"/>
    </location>
    <ligand>
        <name>substrate</name>
    </ligand>
</feature>
<dbReference type="InterPro" id="IPR036945">
    <property type="entry name" value="DAGK_sf"/>
</dbReference>
<dbReference type="InterPro" id="IPR033718">
    <property type="entry name" value="DAGK_prok"/>
</dbReference>
<keyword evidence="19 24" id="KW-1208">Phospholipid metabolism</keyword>
<feature type="active site" description="Proton acceptor" evidence="20">
    <location>
        <position position="72"/>
    </location>
</feature>
<dbReference type="CDD" id="cd14264">
    <property type="entry name" value="DAGK_IM"/>
    <property type="match status" value="1"/>
</dbReference>
<comment type="similarity">
    <text evidence="2 24">Belongs to the bacterial diacylglycerol kinase family.</text>
</comment>
<dbReference type="EMBL" id="JACHHW010000009">
    <property type="protein sequence ID" value="MBB5188773.1"/>
    <property type="molecule type" value="Genomic_DNA"/>
</dbReference>
<feature type="binding site" evidence="22">
    <location>
        <begin position="97"/>
        <end position="98"/>
    </location>
    <ligand>
        <name>ATP</name>
        <dbReference type="ChEBI" id="CHEBI:30616"/>
    </ligand>
</feature>
<evidence type="ECO:0000256" key="17">
    <source>
        <dbReference type="ARBA" id="ARBA00023136"/>
    </source>
</evidence>
<evidence type="ECO:0000256" key="9">
    <source>
        <dbReference type="ARBA" id="ARBA00022692"/>
    </source>
</evidence>
<dbReference type="Proteomes" id="UP000536640">
    <property type="component" value="Unassembled WGS sequence"/>
</dbReference>
<keyword evidence="12 24" id="KW-0418">Kinase</keyword>
<evidence type="ECO:0000256" key="8">
    <source>
        <dbReference type="ARBA" id="ARBA00022679"/>
    </source>
</evidence>
<comment type="subcellular location">
    <subcellularLocation>
        <location evidence="1 24">Cell inner membrane</location>
        <topology evidence="1 24">Multi-pass membrane protein</topology>
    </subcellularLocation>
</comment>
<evidence type="ECO:0000256" key="19">
    <source>
        <dbReference type="ARBA" id="ARBA00023264"/>
    </source>
</evidence>
<evidence type="ECO:0000256" key="7">
    <source>
        <dbReference type="ARBA" id="ARBA00022519"/>
    </source>
</evidence>
<feature type="binding site" evidence="21">
    <location>
        <begin position="33"/>
        <end position="37"/>
    </location>
    <ligand>
        <name>substrate</name>
    </ligand>
</feature>
<evidence type="ECO:0000256" key="18">
    <source>
        <dbReference type="ARBA" id="ARBA00023209"/>
    </source>
</evidence>